<evidence type="ECO:0000313" key="1">
    <source>
        <dbReference type="EMBL" id="KAK6358226.1"/>
    </source>
</evidence>
<dbReference type="EMBL" id="JAVHNS010000004">
    <property type="protein sequence ID" value="KAK6358226.1"/>
    <property type="molecule type" value="Genomic_DNA"/>
</dbReference>
<evidence type="ECO:0000313" key="2">
    <source>
        <dbReference type="Proteomes" id="UP001373714"/>
    </source>
</evidence>
<protein>
    <submittedName>
        <fullName evidence="1">Uncharacterized protein</fullName>
    </submittedName>
</protein>
<sequence>MLLPKWMMLSCPSLAQVKVADSTTSVEPIRTPVQDIDYFALHKARKPLEEFAHTVDYVERLYRKIYPYKPPIADIKPSDIVDGVRLVDVIFEYLLRGFRYRLSRVGTLLQRIKEDGGLPDEGLGQADIHTYGFKNEEQALELLPRLEMLYDQIKNEKSRVPGIHRWIRSDLTNGDLRGWESDVLLVARSAIGAAVDFDPNYAVFDPSHQGVSVQCLKETGRRLKVVKNSIDEMWDIFHQNPVLLAKTTSFDFNFDLGAHLMRLSDWFGGWHNGVGLLLKSYTSIPHYLPGLGDDGSRYFKEEYFSFPSELEISETEVCAEETTAGRIPQTLFHHALNCKPTKVKNGLAGARNKGS</sequence>
<accession>A0AAV9VAS0</accession>
<proteinExistence type="predicted"/>
<dbReference type="Proteomes" id="UP001373714">
    <property type="component" value="Unassembled WGS sequence"/>
</dbReference>
<reference evidence="1 2" key="1">
    <citation type="submission" date="2019-10" db="EMBL/GenBank/DDBJ databases">
        <authorList>
            <person name="Palmer J.M."/>
        </authorList>
    </citation>
    <scope>NUCLEOTIDE SEQUENCE [LARGE SCALE GENOMIC DNA]</scope>
    <source>
        <strain evidence="1 2">TWF730</strain>
    </source>
</reference>
<keyword evidence="2" id="KW-1185">Reference proteome</keyword>
<gene>
    <name evidence="1" type="ORF">TWF730_007576</name>
</gene>
<comment type="caution">
    <text evidence="1">The sequence shown here is derived from an EMBL/GenBank/DDBJ whole genome shotgun (WGS) entry which is preliminary data.</text>
</comment>
<dbReference type="AlphaFoldDB" id="A0AAV9VAS0"/>
<organism evidence="1 2">
    <name type="scientific">Orbilia blumenaviensis</name>
    <dbReference type="NCBI Taxonomy" id="1796055"/>
    <lineage>
        <taxon>Eukaryota</taxon>
        <taxon>Fungi</taxon>
        <taxon>Dikarya</taxon>
        <taxon>Ascomycota</taxon>
        <taxon>Pezizomycotina</taxon>
        <taxon>Orbiliomycetes</taxon>
        <taxon>Orbiliales</taxon>
        <taxon>Orbiliaceae</taxon>
        <taxon>Orbilia</taxon>
    </lineage>
</organism>
<name>A0AAV9VAS0_9PEZI</name>